<keyword evidence="8" id="KW-1185">Reference proteome</keyword>
<dbReference type="GO" id="GO:0005524">
    <property type="term" value="F:ATP binding"/>
    <property type="evidence" value="ECO:0007669"/>
    <property type="project" value="UniProtKB-KW"/>
</dbReference>
<evidence type="ECO:0000256" key="3">
    <source>
        <dbReference type="ARBA" id="ARBA00022777"/>
    </source>
</evidence>
<dbReference type="InterPro" id="IPR005702">
    <property type="entry name" value="Wzc-like_C"/>
</dbReference>
<keyword evidence="1" id="KW-0808">Transferase</keyword>
<gene>
    <name evidence="7" type="ORF">FTW19_17600</name>
</gene>
<sequence>MSKIYEALLRAELDRLSVGLEDQQPEDIAARTSATELKIARPEEVDAVPAAHGLKEDLTYSIFSPRGAISRRNWNPDTSHLPALDRRGTLVEQFRSLRSRLYELRSHQPLKSILISSAMPQEGKSFIAANLAMCLAMHQNSKVLLIDGDMRRYTLHKIIGCSSQPGLASYLSGDTQMLDIMQQYSGTNDPNLRRLEALTFIGGGNASEKAGDLAANGNFSKLIQTLSSLFDWIIIDSSPVCLVSDATALARSSDGVLLVAREGVTQAADAQRAASEFRSANLLGFVLNGSRKTIKDDYYGYDGPYDKQE</sequence>
<dbReference type="CDD" id="cd05387">
    <property type="entry name" value="BY-kinase"/>
    <property type="match status" value="1"/>
</dbReference>
<dbReference type="Gene3D" id="3.40.50.300">
    <property type="entry name" value="P-loop containing nucleotide triphosphate hydrolases"/>
    <property type="match status" value="1"/>
</dbReference>
<proteinExistence type="predicted"/>
<dbReference type="KEGG" id="talb:FTW19_17600"/>
<name>A0A5B9EC29_9BACT</name>
<protein>
    <submittedName>
        <fullName evidence="7">CpsD/CapB family tyrosine-protein kinase</fullName>
    </submittedName>
</protein>
<dbReference type="AlphaFoldDB" id="A0A5B9EC29"/>
<dbReference type="PANTHER" id="PTHR32309:SF31">
    <property type="entry name" value="CAPSULAR EXOPOLYSACCHARIDE FAMILY"/>
    <property type="match status" value="1"/>
</dbReference>
<dbReference type="Proteomes" id="UP000321820">
    <property type="component" value="Chromosome"/>
</dbReference>
<dbReference type="InterPro" id="IPR050445">
    <property type="entry name" value="Bact_polysacc_biosynth/exp"/>
</dbReference>
<dbReference type="OrthoDB" id="9775724at2"/>
<feature type="domain" description="AAA" evidence="6">
    <location>
        <begin position="123"/>
        <end position="259"/>
    </location>
</feature>
<keyword evidence="2" id="KW-0547">Nucleotide-binding</keyword>
<dbReference type="EMBL" id="CP042806">
    <property type="protein sequence ID" value="QEE29642.1"/>
    <property type="molecule type" value="Genomic_DNA"/>
</dbReference>
<dbReference type="InterPro" id="IPR025669">
    <property type="entry name" value="AAA_dom"/>
</dbReference>
<evidence type="ECO:0000313" key="7">
    <source>
        <dbReference type="EMBL" id="QEE29642.1"/>
    </source>
</evidence>
<dbReference type="Pfam" id="PF13614">
    <property type="entry name" value="AAA_31"/>
    <property type="match status" value="1"/>
</dbReference>
<evidence type="ECO:0000256" key="1">
    <source>
        <dbReference type="ARBA" id="ARBA00022679"/>
    </source>
</evidence>
<evidence type="ECO:0000256" key="4">
    <source>
        <dbReference type="ARBA" id="ARBA00022840"/>
    </source>
</evidence>
<evidence type="ECO:0000313" key="8">
    <source>
        <dbReference type="Proteomes" id="UP000321820"/>
    </source>
</evidence>
<dbReference type="RefSeq" id="WP_147648834.1">
    <property type="nucleotide sequence ID" value="NZ_CP042806.1"/>
</dbReference>
<keyword evidence="5" id="KW-0829">Tyrosine-protein kinase</keyword>
<organism evidence="7 8">
    <name type="scientific">Terriglobus albidus</name>
    <dbReference type="NCBI Taxonomy" id="1592106"/>
    <lineage>
        <taxon>Bacteria</taxon>
        <taxon>Pseudomonadati</taxon>
        <taxon>Acidobacteriota</taxon>
        <taxon>Terriglobia</taxon>
        <taxon>Terriglobales</taxon>
        <taxon>Acidobacteriaceae</taxon>
        <taxon>Terriglobus</taxon>
    </lineage>
</organism>
<evidence type="ECO:0000259" key="6">
    <source>
        <dbReference type="Pfam" id="PF13614"/>
    </source>
</evidence>
<dbReference type="SUPFAM" id="SSF52540">
    <property type="entry name" value="P-loop containing nucleoside triphosphate hydrolases"/>
    <property type="match status" value="1"/>
</dbReference>
<keyword evidence="3 7" id="KW-0418">Kinase</keyword>
<reference evidence="7 8" key="1">
    <citation type="submission" date="2019-08" db="EMBL/GenBank/DDBJ databases">
        <title>Complete genome sequence of Terriglobus albidus strain ORNL.</title>
        <authorList>
            <person name="Podar M."/>
        </authorList>
    </citation>
    <scope>NUCLEOTIDE SEQUENCE [LARGE SCALE GENOMIC DNA]</scope>
    <source>
        <strain evidence="7 8">ORNL</strain>
    </source>
</reference>
<dbReference type="InterPro" id="IPR027417">
    <property type="entry name" value="P-loop_NTPase"/>
</dbReference>
<dbReference type="NCBIfam" id="TIGR01007">
    <property type="entry name" value="eps_fam"/>
    <property type="match status" value="1"/>
</dbReference>
<evidence type="ECO:0000256" key="5">
    <source>
        <dbReference type="ARBA" id="ARBA00023137"/>
    </source>
</evidence>
<keyword evidence="4" id="KW-0067">ATP-binding</keyword>
<accession>A0A5B9EC29</accession>
<dbReference type="GO" id="GO:0004713">
    <property type="term" value="F:protein tyrosine kinase activity"/>
    <property type="evidence" value="ECO:0007669"/>
    <property type="project" value="UniProtKB-KW"/>
</dbReference>
<dbReference type="PANTHER" id="PTHR32309">
    <property type="entry name" value="TYROSINE-PROTEIN KINASE"/>
    <property type="match status" value="1"/>
</dbReference>
<evidence type="ECO:0000256" key="2">
    <source>
        <dbReference type="ARBA" id="ARBA00022741"/>
    </source>
</evidence>